<sequence>MGMSPLPLLSFDSNGIHSNEEMSVSNGSPWSILLEAQAKRRMKVKKQRISSTRKKARHVRPRSILMKLRARQEGSRRPVNHIEEKVKTLKKLIPNSESMGLDGLLRETAEYILSLQMKVNVLQIMVRLLTGPNE</sequence>
<evidence type="ECO:0000256" key="4">
    <source>
        <dbReference type="ARBA" id="ARBA00023242"/>
    </source>
</evidence>
<evidence type="ECO:0000256" key="3">
    <source>
        <dbReference type="ARBA" id="ARBA00023163"/>
    </source>
</evidence>
<dbReference type="AlphaFoldDB" id="A0A6P5Y3U2"/>
<dbReference type="GO" id="GO:0046983">
    <property type="term" value="F:protein dimerization activity"/>
    <property type="evidence" value="ECO:0007669"/>
    <property type="project" value="InterPro"/>
</dbReference>
<proteinExistence type="predicted"/>
<dbReference type="GO" id="GO:0000976">
    <property type="term" value="F:transcription cis-regulatory region binding"/>
    <property type="evidence" value="ECO:0007669"/>
    <property type="project" value="UniProtKB-ARBA"/>
</dbReference>
<accession>A0A6P5Y3U2</accession>
<dbReference type="InterPro" id="IPR044660">
    <property type="entry name" value="IBH1-like"/>
</dbReference>
<name>A0A6P5Y3U2_DURZI</name>
<keyword evidence="6" id="KW-1185">Reference proteome</keyword>
<keyword evidence="4" id="KW-0539">Nucleus</keyword>
<dbReference type="GO" id="GO:0005634">
    <property type="term" value="C:nucleus"/>
    <property type="evidence" value="ECO:0007669"/>
    <property type="project" value="UniProtKB-SubCell"/>
</dbReference>
<dbReference type="PROSITE" id="PS50888">
    <property type="entry name" value="BHLH"/>
    <property type="match status" value="1"/>
</dbReference>
<evidence type="ECO:0000256" key="1">
    <source>
        <dbReference type="ARBA" id="ARBA00004123"/>
    </source>
</evidence>
<dbReference type="KEGG" id="dzi:111288468"/>
<keyword evidence="2" id="KW-0805">Transcription regulation</keyword>
<dbReference type="InterPro" id="IPR044549">
    <property type="entry name" value="bHLH_AtIBH1-like"/>
</dbReference>
<evidence type="ECO:0000313" key="6">
    <source>
        <dbReference type="Proteomes" id="UP000515121"/>
    </source>
</evidence>
<dbReference type="InterPro" id="IPR011598">
    <property type="entry name" value="bHLH_dom"/>
</dbReference>
<evidence type="ECO:0000259" key="5">
    <source>
        <dbReference type="PROSITE" id="PS50888"/>
    </source>
</evidence>
<gene>
    <name evidence="7" type="primary">LOC111288468</name>
</gene>
<organism evidence="6 7">
    <name type="scientific">Durio zibethinus</name>
    <name type="common">Durian</name>
    <dbReference type="NCBI Taxonomy" id="66656"/>
    <lineage>
        <taxon>Eukaryota</taxon>
        <taxon>Viridiplantae</taxon>
        <taxon>Streptophyta</taxon>
        <taxon>Embryophyta</taxon>
        <taxon>Tracheophyta</taxon>
        <taxon>Spermatophyta</taxon>
        <taxon>Magnoliopsida</taxon>
        <taxon>eudicotyledons</taxon>
        <taxon>Gunneridae</taxon>
        <taxon>Pentapetalae</taxon>
        <taxon>rosids</taxon>
        <taxon>malvids</taxon>
        <taxon>Malvales</taxon>
        <taxon>Malvaceae</taxon>
        <taxon>Helicteroideae</taxon>
        <taxon>Durio</taxon>
    </lineage>
</organism>
<dbReference type="PANTHER" id="PTHR33124">
    <property type="entry name" value="TRANSCRIPTION FACTOR IBH1-LIKE 1"/>
    <property type="match status" value="1"/>
</dbReference>
<dbReference type="GeneID" id="111288468"/>
<dbReference type="GO" id="GO:0006355">
    <property type="term" value="P:regulation of DNA-templated transcription"/>
    <property type="evidence" value="ECO:0007669"/>
    <property type="project" value="InterPro"/>
</dbReference>
<dbReference type="SUPFAM" id="SSF47459">
    <property type="entry name" value="HLH, helix-loop-helix DNA-binding domain"/>
    <property type="match status" value="1"/>
</dbReference>
<dbReference type="Proteomes" id="UP000515121">
    <property type="component" value="Unplaced"/>
</dbReference>
<reference evidence="7" key="1">
    <citation type="submission" date="2025-08" db="UniProtKB">
        <authorList>
            <consortium name="RefSeq"/>
        </authorList>
    </citation>
    <scope>IDENTIFICATION</scope>
    <source>
        <tissue evidence="7">Fruit stalk</tissue>
    </source>
</reference>
<dbReference type="PANTHER" id="PTHR33124:SF39">
    <property type="entry name" value="TRANSCRIPTION FACTOR UPBEAT1"/>
    <property type="match status" value="1"/>
</dbReference>
<dbReference type="OrthoDB" id="1935502at2759"/>
<protein>
    <submittedName>
        <fullName evidence="7">Transcription factor UPBEAT1-like</fullName>
    </submittedName>
</protein>
<evidence type="ECO:0000256" key="2">
    <source>
        <dbReference type="ARBA" id="ARBA00023015"/>
    </source>
</evidence>
<keyword evidence="3" id="KW-0804">Transcription</keyword>
<dbReference type="InterPro" id="IPR036638">
    <property type="entry name" value="HLH_DNA-bd_sf"/>
</dbReference>
<feature type="domain" description="BHLH" evidence="5">
    <location>
        <begin position="66"/>
        <end position="115"/>
    </location>
</feature>
<evidence type="ECO:0000313" key="7">
    <source>
        <dbReference type="RefSeq" id="XP_022735107.1"/>
    </source>
</evidence>
<comment type="subcellular location">
    <subcellularLocation>
        <location evidence="1">Nucleus</location>
    </subcellularLocation>
</comment>
<dbReference type="RefSeq" id="XP_022735107.1">
    <property type="nucleotide sequence ID" value="XM_022879372.1"/>
</dbReference>
<dbReference type="CDD" id="cd11444">
    <property type="entry name" value="bHLH_AtIBH1_like"/>
    <property type="match status" value="1"/>
</dbReference>